<keyword evidence="2" id="KW-1185">Reference proteome</keyword>
<reference evidence="1" key="1">
    <citation type="journal article" date="2021" name="Open Biol.">
        <title>Shared evolutionary footprints suggest mitochondrial oxidative damage underlies multiple complex I losses in fungi.</title>
        <authorList>
            <person name="Schikora-Tamarit M.A."/>
            <person name="Marcet-Houben M."/>
            <person name="Nosek J."/>
            <person name="Gabaldon T."/>
        </authorList>
    </citation>
    <scope>NUCLEOTIDE SEQUENCE</scope>
    <source>
        <strain evidence="1">CBS2887</strain>
    </source>
</reference>
<evidence type="ECO:0000313" key="1">
    <source>
        <dbReference type="EMBL" id="KAH3681700.1"/>
    </source>
</evidence>
<name>A0A9P8Q1U7_WICPI</name>
<dbReference type="AlphaFoldDB" id="A0A9P8Q1U7"/>
<dbReference type="Proteomes" id="UP000774326">
    <property type="component" value="Unassembled WGS sequence"/>
</dbReference>
<gene>
    <name evidence="1" type="ORF">WICPIJ_007345</name>
</gene>
<organism evidence="1 2">
    <name type="scientific">Wickerhamomyces pijperi</name>
    <name type="common">Yeast</name>
    <name type="synonym">Pichia pijperi</name>
    <dbReference type="NCBI Taxonomy" id="599730"/>
    <lineage>
        <taxon>Eukaryota</taxon>
        <taxon>Fungi</taxon>
        <taxon>Dikarya</taxon>
        <taxon>Ascomycota</taxon>
        <taxon>Saccharomycotina</taxon>
        <taxon>Saccharomycetes</taxon>
        <taxon>Phaffomycetales</taxon>
        <taxon>Wickerhamomycetaceae</taxon>
        <taxon>Wickerhamomyces</taxon>
    </lineage>
</organism>
<evidence type="ECO:0000313" key="2">
    <source>
        <dbReference type="Proteomes" id="UP000774326"/>
    </source>
</evidence>
<comment type="caution">
    <text evidence="1">The sequence shown here is derived from an EMBL/GenBank/DDBJ whole genome shotgun (WGS) entry which is preliminary data.</text>
</comment>
<dbReference type="EMBL" id="JAEUBG010004316">
    <property type="protein sequence ID" value="KAH3681700.1"/>
    <property type="molecule type" value="Genomic_DNA"/>
</dbReference>
<proteinExistence type="predicted"/>
<accession>A0A9P8Q1U7</accession>
<sequence>MKNSDSNLAKNSFNSKRFLRISRQLKWERANHGTLLDLAMLYCRSVMADEEVGTSAEISGYLTFWNALWYWSKTSRVPKNSMERSLKNCWIVTGV</sequence>
<protein>
    <submittedName>
        <fullName evidence="1">Uncharacterized protein</fullName>
    </submittedName>
</protein>
<reference evidence="1" key="2">
    <citation type="submission" date="2021-01" db="EMBL/GenBank/DDBJ databases">
        <authorList>
            <person name="Schikora-Tamarit M.A."/>
        </authorList>
    </citation>
    <scope>NUCLEOTIDE SEQUENCE</scope>
    <source>
        <strain evidence="1">CBS2887</strain>
    </source>
</reference>